<evidence type="ECO:0000256" key="1">
    <source>
        <dbReference type="SAM" id="MobiDB-lite"/>
    </source>
</evidence>
<keyword evidence="2" id="KW-0812">Transmembrane</keyword>
<evidence type="ECO:0000313" key="3">
    <source>
        <dbReference type="EMBL" id="KAG0313664.1"/>
    </source>
</evidence>
<reference evidence="3" key="1">
    <citation type="journal article" date="2020" name="Fungal Divers.">
        <title>Resolving the Mortierellaceae phylogeny through synthesis of multi-gene phylogenetics and phylogenomics.</title>
        <authorList>
            <person name="Vandepol N."/>
            <person name="Liber J."/>
            <person name="Desiro A."/>
            <person name="Na H."/>
            <person name="Kennedy M."/>
            <person name="Barry K."/>
            <person name="Grigoriev I.V."/>
            <person name="Miller A.N."/>
            <person name="O'Donnell K."/>
            <person name="Stajich J.E."/>
            <person name="Bonito G."/>
        </authorList>
    </citation>
    <scope>NUCLEOTIDE SEQUENCE</scope>
    <source>
        <strain evidence="3">REB-010B</strain>
    </source>
</reference>
<feature type="transmembrane region" description="Helical" evidence="2">
    <location>
        <begin position="159"/>
        <end position="182"/>
    </location>
</feature>
<proteinExistence type="predicted"/>
<comment type="caution">
    <text evidence="3">The sequence shown here is derived from an EMBL/GenBank/DDBJ whole genome shotgun (WGS) entry which is preliminary data.</text>
</comment>
<feature type="region of interest" description="Disordered" evidence="1">
    <location>
        <begin position="261"/>
        <end position="300"/>
    </location>
</feature>
<evidence type="ECO:0000313" key="4">
    <source>
        <dbReference type="Proteomes" id="UP000738325"/>
    </source>
</evidence>
<keyword evidence="2" id="KW-1133">Transmembrane helix</keyword>
<name>A0A9P6R6F3_9FUNG</name>
<feature type="compositionally biased region" description="Low complexity" evidence="1">
    <location>
        <begin position="266"/>
        <end position="279"/>
    </location>
</feature>
<dbReference type="OrthoDB" id="2253354at2759"/>
<keyword evidence="2" id="KW-0472">Membrane</keyword>
<gene>
    <name evidence="3" type="ORF">BGZ99_008661</name>
</gene>
<keyword evidence="4" id="KW-1185">Reference proteome</keyword>
<feature type="compositionally biased region" description="Low complexity" evidence="1">
    <location>
        <begin position="128"/>
        <end position="140"/>
    </location>
</feature>
<organism evidence="3 4">
    <name type="scientific">Dissophora globulifera</name>
    <dbReference type="NCBI Taxonomy" id="979702"/>
    <lineage>
        <taxon>Eukaryota</taxon>
        <taxon>Fungi</taxon>
        <taxon>Fungi incertae sedis</taxon>
        <taxon>Mucoromycota</taxon>
        <taxon>Mortierellomycotina</taxon>
        <taxon>Mortierellomycetes</taxon>
        <taxon>Mortierellales</taxon>
        <taxon>Mortierellaceae</taxon>
        <taxon>Dissophora</taxon>
    </lineage>
</organism>
<dbReference type="Proteomes" id="UP000738325">
    <property type="component" value="Unassembled WGS sequence"/>
</dbReference>
<feature type="compositionally biased region" description="Pro residues" evidence="1">
    <location>
        <begin position="280"/>
        <end position="293"/>
    </location>
</feature>
<protein>
    <submittedName>
        <fullName evidence="3">Uncharacterized protein</fullName>
    </submittedName>
</protein>
<evidence type="ECO:0000256" key="2">
    <source>
        <dbReference type="SAM" id="Phobius"/>
    </source>
</evidence>
<feature type="region of interest" description="Disordered" evidence="1">
    <location>
        <begin position="45"/>
        <end position="72"/>
    </location>
</feature>
<sequence>MSGSARHAARILRQVQHPQGPSSFLAHYHHHHLQRAQFRQFSFTRATSNSNSSNSNTPGTVEKPPTTVQTPSIAVDSTAPLSDISENAKSIEQLLEELHRSGKATLDPSLQPPSSSTASPDHEPPSEPGSDSGSASESDSTQAPPPPPPHPQAGRRSRIWFYLYTILYWSALGSIPAHILLIKGETKDVKEKQEWKIGVLTDMRDKLKRGESVEEEEALLSVGLDRSKREEQLDDKYFEDLLTSAEKMDFFFGKDLINQEEHTVHPDSATPMPTATTPVPATPPAIPRKPAPPKSEKSYL</sequence>
<dbReference type="EMBL" id="JAAAIP010000683">
    <property type="protein sequence ID" value="KAG0313664.1"/>
    <property type="molecule type" value="Genomic_DNA"/>
</dbReference>
<accession>A0A9P6R6F3</accession>
<feature type="region of interest" description="Disordered" evidence="1">
    <location>
        <begin position="104"/>
        <end position="154"/>
    </location>
</feature>
<dbReference type="AlphaFoldDB" id="A0A9P6R6F3"/>